<evidence type="ECO:0000313" key="7">
    <source>
        <dbReference type="Proteomes" id="UP001597327"/>
    </source>
</evidence>
<evidence type="ECO:0000256" key="1">
    <source>
        <dbReference type="ARBA" id="ARBA00009437"/>
    </source>
</evidence>
<reference evidence="7" key="1">
    <citation type="journal article" date="2019" name="Int. J. Syst. Evol. Microbiol.">
        <title>The Global Catalogue of Microorganisms (GCM) 10K type strain sequencing project: providing services to taxonomists for standard genome sequencing and annotation.</title>
        <authorList>
            <consortium name="The Broad Institute Genomics Platform"/>
            <consortium name="The Broad Institute Genome Sequencing Center for Infectious Disease"/>
            <person name="Wu L."/>
            <person name="Ma J."/>
        </authorList>
    </citation>
    <scope>NUCLEOTIDE SEQUENCE [LARGE SCALE GENOMIC DNA]</scope>
    <source>
        <strain evidence="7">JCM 3369</strain>
    </source>
</reference>
<dbReference type="Pfam" id="PF00126">
    <property type="entry name" value="HTH_1"/>
    <property type="match status" value="1"/>
</dbReference>
<evidence type="ECO:0000313" key="6">
    <source>
        <dbReference type="EMBL" id="MFD1697409.1"/>
    </source>
</evidence>
<dbReference type="Gene3D" id="1.10.10.10">
    <property type="entry name" value="Winged helix-like DNA-binding domain superfamily/Winged helix DNA-binding domain"/>
    <property type="match status" value="1"/>
</dbReference>
<evidence type="ECO:0000256" key="2">
    <source>
        <dbReference type="ARBA" id="ARBA00023015"/>
    </source>
</evidence>
<comment type="caution">
    <text evidence="6">The sequence shown here is derived from an EMBL/GenBank/DDBJ whole genome shotgun (WGS) entry which is preliminary data.</text>
</comment>
<comment type="similarity">
    <text evidence="1">Belongs to the LysR transcriptional regulatory family.</text>
</comment>
<evidence type="ECO:0000256" key="3">
    <source>
        <dbReference type="ARBA" id="ARBA00023125"/>
    </source>
</evidence>
<dbReference type="Pfam" id="PF03466">
    <property type="entry name" value="LysR_substrate"/>
    <property type="match status" value="1"/>
</dbReference>
<dbReference type="Gene3D" id="3.40.190.290">
    <property type="match status" value="1"/>
</dbReference>
<dbReference type="PROSITE" id="PS50931">
    <property type="entry name" value="HTH_LYSR"/>
    <property type="match status" value="1"/>
</dbReference>
<dbReference type="Proteomes" id="UP001597327">
    <property type="component" value="Unassembled WGS sequence"/>
</dbReference>
<evidence type="ECO:0000256" key="4">
    <source>
        <dbReference type="ARBA" id="ARBA00023163"/>
    </source>
</evidence>
<dbReference type="SUPFAM" id="SSF46785">
    <property type="entry name" value="Winged helix' DNA-binding domain"/>
    <property type="match status" value="1"/>
</dbReference>
<gene>
    <name evidence="6" type="ORF">ACFSC7_17980</name>
</gene>
<dbReference type="InterPro" id="IPR058163">
    <property type="entry name" value="LysR-type_TF_proteobact-type"/>
</dbReference>
<keyword evidence="2" id="KW-0805">Transcription regulation</keyword>
<keyword evidence="4" id="KW-0804">Transcription</keyword>
<evidence type="ECO:0000259" key="5">
    <source>
        <dbReference type="PROSITE" id="PS50931"/>
    </source>
</evidence>
<dbReference type="InterPro" id="IPR036390">
    <property type="entry name" value="WH_DNA-bd_sf"/>
</dbReference>
<organism evidence="6 7">
    <name type="scientific">Roseibium aestuarii</name>
    <dbReference type="NCBI Taxonomy" id="2600299"/>
    <lineage>
        <taxon>Bacteria</taxon>
        <taxon>Pseudomonadati</taxon>
        <taxon>Pseudomonadota</taxon>
        <taxon>Alphaproteobacteria</taxon>
        <taxon>Hyphomicrobiales</taxon>
        <taxon>Stappiaceae</taxon>
        <taxon>Roseibium</taxon>
    </lineage>
</organism>
<dbReference type="InterPro" id="IPR000847">
    <property type="entry name" value="LysR_HTH_N"/>
</dbReference>
<dbReference type="PANTHER" id="PTHR30537">
    <property type="entry name" value="HTH-TYPE TRANSCRIPTIONAL REGULATOR"/>
    <property type="match status" value="1"/>
</dbReference>
<keyword evidence="3" id="KW-0238">DNA-binding</keyword>
<keyword evidence="7" id="KW-1185">Reference proteome</keyword>
<dbReference type="InterPro" id="IPR036388">
    <property type="entry name" value="WH-like_DNA-bd_sf"/>
</dbReference>
<dbReference type="RefSeq" id="WP_149893405.1">
    <property type="nucleotide sequence ID" value="NZ_JBHUFA010000016.1"/>
</dbReference>
<sequence>MTDRLDAMSMFLQVVDAGSLSGAARTLAVPLTTVSRKISELESHLGVRLFLRAGRGLRPTEAGLSYALACRRILDDVAEAERAASGEYAEPKGILTLTAPIVFGRLHLLPVLTEFLDAHPRITGRLIQSDHPLDLTEGHVDVALRIGRLPDSQMVARTVGGIRQIVCASPAYLERHGIPRSPAELSTHATVAFETLTPGGNWHFASGETVEITPRLTVNTAEAALEAAAASLGVTRVLCYQAKAALRAGTLTTVLEDHEAEPVPVSLVYARSGLLPQKVRSFLDFAAPRLKSRMSTIQAGLGPT</sequence>
<dbReference type="InterPro" id="IPR005119">
    <property type="entry name" value="LysR_subst-bd"/>
</dbReference>
<dbReference type="EMBL" id="JBHUFA010000016">
    <property type="protein sequence ID" value="MFD1697409.1"/>
    <property type="molecule type" value="Genomic_DNA"/>
</dbReference>
<feature type="domain" description="HTH lysR-type" evidence="5">
    <location>
        <begin position="1"/>
        <end position="60"/>
    </location>
</feature>
<dbReference type="PANTHER" id="PTHR30537:SF5">
    <property type="entry name" value="HTH-TYPE TRANSCRIPTIONAL ACTIVATOR TTDR-RELATED"/>
    <property type="match status" value="1"/>
</dbReference>
<accession>A0ABW4K0B7</accession>
<name>A0ABW4K0B7_9HYPH</name>
<proteinExistence type="inferred from homology"/>
<protein>
    <submittedName>
        <fullName evidence="6">LysR substrate-binding domain-containing protein</fullName>
    </submittedName>
</protein>
<dbReference type="SUPFAM" id="SSF53850">
    <property type="entry name" value="Periplasmic binding protein-like II"/>
    <property type="match status" value="1"/>
</dbReference>
<dbReference type="CDD" id="cd08471">
    <property type="entry name" value="PBP2_CrgA_like_2"/>
    <property type="match status" value="1"/>
</dbReference>